<evidence type="ECO:0000256" key="1">
    <source>
        <dbReference type="SAM" id="MobiDB-lite"/>
    </source>
</evidence>
<feature type="compositionally biased region" description="Polar residues" evidence="1">
    <location>
        <begin position="113"/>
        <end position="136"/>
    </location>
</feature>
<feature type="compositionally biased region" description="Polar residues" evidence="1">
    <location>
        <begin position="95"/>
        <end position="105"/>
    </location>
</feature>
<dbReference type="EMBL" id="LESJ01000002">
    <property type="protein sequence ID" value="RBT70634.1"/>
    <property type="molecule type" value="Genomic_DNA"/>
</dbReference>
<comment type="caution">
    <text evidence="3">The sequence shown here is derived from an EMBL/GenBank/DDBJ whole genome shotgun (WGS) entry which is preliminary data.</text>
</comment>
<dbReference type="EMBL" id="CABEEP010000001">
    <property type="protein sequence ID" value="VTQ63047.1"/>
    <property type="molecule type" value="Genomic_DNA"/>
</dbReference>
<name>A0A1V8X8F9_ENTHR</name>
<reference evidence="3 5" key="2">
    <citation type="submission" date="2019-05" db="EMBL/GenBank/DDBJ databases">
        <authorList>
            <consortium name="Pathogen Informatics"/>
        </authorList>
    </citation>
    <scope>NUCLEOTIDE SEQUENCE [LARGE SCALE GENOMIC DNA]</scope>
    <source>
        <strain evidence="3 5">NCTC12204</strain>
    </source>
</reference>
<sequence length="244" mass="28158">MNEIRRKHFRFPAYDDEIGVKLAKNQRRVLFDGQDDLLTENNNQPMFEQMQEFHFAQGDAREQRKRRNLSNSKKSTIPKENLVRHKEQLPDYHTHQASNRPLTNQRTRKAADSMNSQKSQEQHTSTKAYTSNQQKNGRGRSYFVPKYVPASIIPDPKVSSISDAELVDSMKKMKDSYLLFDNEPVPYQTKKAGSPSVQPFNKAEKEPLSATSKRKDKNHGVLERSLKGLIEEQGNSLGENSYFK</sequence>
<accession>A0A1V8X8F9</accession>
<evidence type="ECO:0000313" key="3">
    <source>
        <dbReference type="EMBL" id="VTQ63047.1"/>
    </source>
</evidence>
<evidence type="ECO:0000313" key="4">
    <source>
        <dbReference type="Proteomes" id="UP000253498"/>
    </source>
</evidence>
<dbReference type="AlphaFoldDB" id="A0A1V8X8F9"/>
<feature type="region of interest" description="Disordered" evidence="1">
    <location>
        <begin position="187"/>
        <end position="230"/>
    </location>
</feature>
<dbReference type="STRING" id="1354.A6P53_04960"/>
<organism evidence="3 5">
    <name type="scientific">Enterococcus hirae</name>
    <dbReference type="NCBI Taxonomy" id="1354"/>
    <lineage>
        <taxon>Bacteria</taxon>
        <taxon>Bacillati</taxon>
        <taxon>Bacillota</taxon>
        <taxon>Bacilli</taxon>
        <taxon>Lactobacillales</taxon>
        <taxon>Enterococcaceae</taxon>
        <taxon>Enterococcus</taxon>
    </lineage>
</organism>
<feature type="compositionally biased region" description="Basic and acidic residues" evidence="1">
    <location>
        <begin position="218"/>
        <end position="230"/>
    </location>
</feature>
<protein>
    <submittedName>
        <fullName evidence="3">Uncharacterized protein</fullName>
    </submittedName>
</protein>
<evidence type="ECO:0000313" key="2">
    <source>
        <dbReference type="EMBL" id="RBT70634.1"/>
    </source>
</evidence>
<proteinExistence type="predicted"/>
<dbReference type="Proteomes" id="UP000352698">
    <property type="component" value="Unassembled WGS sequence"/>
</dbReference>
<gene>
    <name evidence="2" type="ORF">EB03_00500</name>
    <name evidence="3" type="ORF">NCTC12204_01160</name>
</gene>
<feature type="region of interest" description="Disordered" evidence="1">
    <location>
        <begin position="57"/>
        <end position="140"/>
    </location>
</feature>
<evidence type="ECO:0000313" key="5">
    <source>
        <dbReference type="Proteomes" id="UP000352698"/>
    </source>
</evidence>
<reference evidence="2 4" key="1">
    <citation type="submission" date="2015-06" db="EMBL/GenBank/DDBJ databases">
        <title>The Genome Sequence of Enterococcus hirae 88EA1.</title>
        <authorList>
            <consortium name="The Broad Institute Genomics Platform"/>
            <consortium name="The Broad Institute Genome Sequencing Center for Infectious Disease"/>
            <person name="Earl A.M."/>
            <person name="Van Tyne D."/>
            <person name="Lebreton F."/>
            <person name="Saavedra J.T."/>
            <person name="Gilmore M.S."/>
            <person name="Manson McGuire A."/>
            <person name="Clock S."/>
            <person name="Crupain M."/>
            <person name="Rangan U."/>
            <person name="Young S."/>
            <person name="Abouelleil A."/>
            <person name="Cao P."/>
            <person name="Chapman S.B."/>
            <person name="Griggs A."/>
            <person name="Priest M."/>
            <person name="Shea T."/>
            <person name="Wortman J."/>
            <person name="Nusbaum C."/>
            <person name="Birren B."/>
        </authorList>
    </citation>
    <scope>NUCLEOTIDE SEQUENCE [LARGE SCALE GENOMIC DNA]</scope>
    <source>
        <strain evidence="2 4">88EA1</strain>
    </source>
</reference>
<feature type="compositionally biased region" description="Basic and acidic residues" evidence="1">
    <location>
        <begin position="81"/>
        <end position="94"/>
    </location>
</feature>
<dbReference type="RefSeq" id="WP_010737399.1">
    <property type="nucleotide sequence ID" value="NZ_AP027299.1"/>
</dbReference>
<dbReference type="Proteomes" id="UP000253498">
    <property type="component" value="Unassembled WGS sequence"/>
</dbReference>
<dbReference type="GeneID" id="56787796"/>